<dbReference type="SUPFAM" id="SSF53067">
    <property type="entry name" value="Actin-like ATPase domain"/>
    <property type="match status" value="2"/>
</dbReference>
<accession>A0A521CMX0</accession>
<comment type="function">
    <text evidence="16">Catalyzes the phosphorylation of pantothenate (Pan), the first step in CoA biosynthesis.</text>
</comment>
<proteinExistence type="inferred from homology"/>
<keyword evidence="11 16" id="KW-0067">ATP-binding</keyword>
<comment type="similarity">
    <text evidence="14 16">Belongs to the type III pantothenate kinase family.</text>
</comment>
<keyword evidence="10 16" id="KW-0418">Kinase</keyword>
<protein>
    <recommendedName>
        <fullName evidence="15 16">Type III pantothenate kinase</fullName>
        <ecNumber evidence="6 16">2.7.1.33</ecNumber>
    </recommendedName>
    <alternativeName>
        <fullName evidence="16">PanK-III</fullName>
    </alternativeName>
    <alternativeName>
        <fullName evidence="16">Pantothenic acid kinase</fullName>
    </alternativeName>
</protein>
<comment type="subcellular location">
    <subcellularLocation>
        <location evidence="3 16">Cytoplasm</location>
    </subcellularLocation>
</comment>
<feature type="binding site" evidence="16">
    <location>
        <position position="171"/>
    </location>
    <ligand>
        <name>substrate</name>
    </ligand>
</feature>
<dbReference type="InterPro" id="IPR043129">
    <property type="entry name" value="ATPase_NBD"/>
</dbReference>
<evidence type="ECO:0000256" key="5">
    <source>
        <dbReference type="ARBA" id="ARBA00011738"/>
    </source>
</evidence>
<feature type="active site" description="Proton acceptor" evidence="16">
    <location>
        <position position="94"/>
    </location>
</feature>
<keyword evidence="9 16" id="KW-0547">Nucleotide-binding</keyword>
<gene>
    <name evidence="16" type="primary">coaX</name>
    <name evidence="17" type="ORF">SAMN06265350_104225</name>
</gene>
<dbReference type="Gene3D" id="3.30.420.40">
    <property type="match status" value="2"/>
</dbReference>
<keyword evidence="8 16" id="KW-0808">Transferase</keyword>
<evidence type="ECO:0000256" key="15">
    <source>
        <dbReference type="ARBA" id="ARBA00040883"/>
    </source>
</evidence>
<evidence type="ECO:0000313" key="17">
    <source>
        <dbReference type="EMBL" id="SMO60802.1"/>
    </source>
</evidence>
<comment type="catalytic activity">
    <reaction evidence="1 16">
        <text>(R)-pantothenate + ATP = (R)-4'-phosphopantothenate + ADP + H(+)</text>
        <dbReference type="Rhea" id="RHEA:16373"/>
        <dbReference type="ChEBI" id="CHEBI:10986"/>
        <dbReference type="ChEBI" id="CHEBI:15378"/>
        <dbReference type="ChEBI" id="CHEBI:29032"/>
        <dbReference type="ChEBI" id="CHEBI:30616"/>
        <dbReference type="ChEBI" id="CHEBI:456216"/>
        <dbReference type="EC" id="2.7.1.33"/>
    </reaction>
</comment>
<comment type="subunit">
    <text evidence="5 16">Homodimer.</text>
</comment>
<dbReference type="RefSeq" id="WP_142603227.1">
    <property type="nucleotide sequence ID" value="NZ_FXSZ01000004.1"/>
</dbReference>
<evidence type="ECO:0000256" key="13">
    <source>
        <dbReference type="ARBA" id="ARBA00022993"/>
    </source>
</evidence>
<evidence type="ECO:0000256" key="3">
    <source>
        <dbReference type="ARBA" id="ARBA00004496"/>
    </source>
</evidence>
<comment type="cofactor">
    <cofactor evidence="2">
        <name>K(+)</name>
        <dbReference type="ChEBI" id="CHEBI:29103"/>
    </cofactor>
</comment>
<evidence type="ECO:0000256" key="11">
    <source>
        <dbReference type="ARBA" id="ARBA00022840"/>
    </source>
</evidence>
<keyword evidence="18" id="KW-1185">Reference proteome</keyword>
<evidence type="ECO:0000256" key="2">
    <source>
        <dbReference type="ARBA" id="ARBA00001958"/>
    </source>
</evidence>
<dbReference type="AlphaFoldDB" id="A0A521CMX0"/>
<dbReference type="PANTHER" id="PTHR34265:SF1">
    <property type="entry name" value="TYPE III PANTOTHENATE KINASE"/>
    <property type="match status" value="1"/>
</dbReference>
<feature type="binding site" evidence="16">
    <location>
        <begin position="6"/>
        <end position="13"/>
    </location>
    <ligand>
        <name>ATP</name>
        <dbReference type="ChEBI" id="CHEBI:30616"/>
    </ligand>
</feature>
<name>A0A521CMX0_9SPHI</name>
<evidence type="ECO:0000256" key="14">
    <source>
        <dbReference type="ARBA" id="ARBA00038036"/>
    </source>
</evidence>
<evidence type="ECO:0000256" key="16">
    <source>
        <dbReference type="HAMAP-Rule" id="MF_01274"/>
    </source>
</evidence>
<organism evidence="17 18">
    <name type="scientific">Solitalea koreensis</name>
    <dbReference type="NCBI Taxonomy" id="543615"/>
    <lineage>
        <taxon>Bacteria</taxon>
        <taxon>Pseudomonadati</taxon>
        <taxon>Bacteroidota</taxon>
        <taxon>Sphingobacteriia</taxon>
        <taxon>Sphingobacteriales</taxon>
        <taxon>Sphingobacteriaceae</taxon>
        <taxon>Solitalea</taxon>
    </lineage>
</organism>
<dbReference type="EMBL" id="FXSZ01000004">
    <property type="protein sequence ID" value="SMO60802.1"/>
    <property type="molecule type" value="Genomic_DNA"/>
</dbReference>
<dbReference type="HAMAP" id="MF_01274">
    <property type="entry name" value="Pantothen_kinase_3"/>
    <property type="match status" value="1"/>
</dbReference>
<evidence type="ECO:0000256" key="7">
    <source>
        <dbReference type="ARBA" id="ARBA00022490"/>
    </source>
</evidence>
<dbReference type="GO" id="GO:0004594">
    <property type="term" value="F:pantothenate kinase activity"/>
    <property type="evidence" value="ECO:0007669"/>
    <property type="project" value="UniProtKB-UniRule"/>
</dbReference>
<feature type="binding site" evidence="16">
    <location>
        <position position="85"/>
    </location>
    <ligand>
        <name>substrate</name>
    </ligand>
</feature>
<comment type="cofactor">
    <cofactor evidence="16">
        <name>NH4(+)</name>
        <dbReference type="ChEBI" id="CHEBI:28938"/>
    </cofactor>
    <cofactor evidence="16">
        <name>K(+)</name>
        <dbReference type="ChEBI" id="CHEBI:29103"/>
    </cofactor>
    <text evidence="16">A monovalent cation. Ammonium or potassium.</text>
</comment>
<comment type="caution">
    <text evidence="16">Lacks conserved residue(s) required for the propagation of feature annotation.</text>
</comment>
<sequence length="246" mass="26792">MNLVIDIGNHRCKIAVFDNNELLEVHATEESPLEAVDRFVEKYKPEKSILSSVVVTDEALIRRLSLATTFVQLSTALPLPLKNNYGTPSSLGTDRLAAVMGSKTIAPNRNVLTINGGTCVTFDLLTADGAYKGGAISPGLNMRFAALNTFTDKLPLISFDENFEALIGTSTQESILSGVQNGLIAELEGVIIQYSEVYENLVVVVCGGDSNFFVSRLKNSIFAHNLIWQPHLVLIGLNAILNYQYV</sequence>
<dbReference type="GO" id="GO:0015937">
    <property type="term" value="P:coenzyme A biosynthetic process"/>
    <property type="evidence" value="ECO:0007669"/>
    <property type="project" value="UniProtKB-UniRule"/>
</dbReference>
<dbReference type="GO" id="GO:0005737">
    <property type="term" value="C:cytoplasm"/>
    <property type="evidence" value="ECO:0007669"/>
    <property type="project" value="UniProtKB-SubCell"/>
</dbReference>
<evidence type="ECO:0000313" key="18">
    <source>
        <dbReference type="Proteomes" id="UP000315971"/>
    </source>
</evidence>
<dbReference type="Pfam" id="PF03309">
    <property type="entry name" value="Pan_kinase"/>
    <property type="match status" value="1"/>
</dbReference>
<comment type="pathway">
    <text evidence="4 16">Cofactor biosynthesis; coenzyme A biosynthesis; CoA from (R)-pantothenate: step 1/5.</text>
</comment>
<feature type="binding site" evidence="16">
    <location>
        <begin position="92"/>
        <end position="95"/>
    </location>
    <ligand>
        <name>substrate</name>
    </ligand>
</feature>
<dbReference type="OrthoDB" id="9804707at2"/>
<keyword evidence="7 16" id="KW-0963">Cytoplasm</keyword>
<dbReference type="NCBIfam" id="TIGR00671">
    <property type="entry name" value="baf"/>
    <property type="match status" value="1"/>
</dbReference>
<dbReference type="UniPathway" id="UPA00241">
    <property type="reaction ID" value="UER00352"/>
</dbReference>
<keyword evidence="12 16" id="KW-0630">Potassium</keyword>
<evidence type="ECO:0000256" key="12">
    <source>
        <dbReference type="ARBA" id="ARBA00022958"/>
    </source>
</evidence>
<evidence type="ECO:0000256" key="8">
    <source>
        <dbReference type="ARBA" id="ARBA00022679"/>
    </source>
</evidence>
<dbReference type="EC" id="2.7.1.33" evidence="6 16"/>
<reference evidence="17 18" key="1">
    <citation type="submission" date="2017-05" db="EMBL/GenBank/DDBJ databases">
        <authorList>
            <person name="Varghese N."/>
            <person name="Submissions S."/>
        </authorList>
    </citation>
    <scope>NUCLEOTIDE SEQUENCE [LARGE SCALE GENOMIC DNA]</scope>
    <source>
        <strain evidence="17 18">DSM 21342</strain>
    </source>
</reference>
<evidence type="ECO:0000256" key="10">
    <source>
        <dbReference type="ARBA" id="ARBA00022777"/>
    </source>
</evidence>
<evidence type="ECO:0000256" key="4">
    <source>
        <dbReference type="ARBA" id="ARBA00005225"/>
    </source>
</evidence>
<dbReference type="InterPro" id="IPR004619">
    <property type="entry name" value="Type_III_PanK"/>
</dbReference>
<dbReference type="GO" id="GO:0005524">
    <property type="term" value="F:ATP binding"/>
    <property type="evidence" value="ECO:0007669"/>
    <property type="project" value="UniProtKB-UniRule"/>
</dbReference>
<evidence type="ECO:0000256" key="9">
    <source>
        <dbReference type="ARBA" id="ARBA00022741"/>
    </source>
</evidence>
<dbReference type="Proteomes" id="UP000315971">
    <property type="component" value="Unassembled WGS sequence"/>
</dbReference>
<feature type="binding site" evidence="16">
    <location>
        <position position="118"/>
    </location>
    <ligand>
        <name>ATP</name>
        <dbReference type="ChEBI" id="CHEBI:30616"/>
    </ligand>
</feature>
<evidence type="ECO:0000256" key="6">
    <source>
        <dbReference type="ARBA" id="ARBA00012102"/>
    </source>
</evidence>
<dbReference type="PANTHER" id="PTHR34265">
    <property type="entry name" value="TYPE III PANTOTHENATE KINASE"/>
    <property type="match status" value="1"/>
</dbReference>
<keyword evidence="13 16" id="KW-0173">Coenzyme A biosynthesis</keyword>
<evidence type="ECO:0000256" key="1">
    <source>
        <dbReference type="ARBA" id="ARBA00001206"/>
    </source>
</evidence>
<dbReference type="CDD" id="cd24015">
    <property type="entry name" value="ASKHA_NBD_PanK-III"/>
    <property type="match status" value="1"/>
</dbReference>